<name>U2QCX1_9BACT</name>
<feature type="region of interest" description="Disordered" evidence="2">
    <location>
        <begin position="379"/>
        <end position="399"/>
    </location>
</feature>
<feature type="chain" id="PRO_5004633171" evidence="3">
    <location>
        <begin position="22"/>
        <end position="656"/>
    </location>
</feature>
<dbReference type="Proteomes" id="UP000016648">
    <property type="component" value="Unassembled WGS sequence"/>
</dbReference>
<evidence type="ECO:0000313" key="6">
    <source>
        <dbReference type="Proteomes" id="UP000016648"/>
    </source>
</evidence>
<dbReference type="RefSeq" id="WP_021589828.1">
    <property type="nucleotide sequence ID" value="NZ_AWEY01000027.1"/>
</dbReference>
<evidence type="ECO:0000259" key="4">
    <source>
        <dbReference type="Pfam" id="PF13205"/>
    </source>
</evidence>
<reference evidence="5 6" key="1">
    <citation type="submission" date="2013-08" db="EMBL/GenBank/DDBJ databases">
        <authorList>
            <person name="Durkin A.S."/>
            <person name="Haft D.R."/>
            <person name="McCorrison J."/>
            <person name="Torralba M."/>
            <person name="Gillis M."/>
            <person name="Haft D.H."/>
            <person name="Methe B."/>
            <person name="Sutton G."/>
            <person name="Nelson K.E."/>
        </authorList>
    </citation>
    <scope>NUCLEOTIDE SEQUENCE [LARGE SCALE GENOMIC DNA]</scope>
    <source>
        <strain evidence="5 6">F0067</strain>
    </source>
</reference>
<evidence type="ECO:0000256" key="2">
    <source>
        <dbReference type="SAM" id="MobiDB-lite"/>
    </source>
</evidence>
<keyword evidence="1 3" id="KW-0732">Signal</keyword>
<evidence type="ECO:0000256" key="3">
    <source>
        <dbReference type="SAM" id="SignalP"/>
    </source>
</evidence>
<accession>U2QCX1</accession>
<keyword evidence="6" id="KW-1185">Reference proteome</keyword>
<feature type="domain" description="SbsA Ig-like" evidence="4">
    <location>
        <begin position="30"/>
        <end position="129"/>
    </location>
</feature>
<evidence type="ECO:0000313" key="5">
    <source>
        <dbReference type="EMBL" id="ERK39168.1"/>
    </source>
</evidence>
<dbReference type="Pfam" id="PF13205">
    <property type="entry name" value="Big_5"/>
    <property type="match status" value="1"/>
</dbReference>
<dbReference type="PATRIC" id="fig|1115809.3.peg.1488"/>
<dbReference type="PROSITE" id="PS51257">
    <property type="entry name" value="PROKAR_LIPOPROTEIN"/>
    <property type="match status" value="1"/>
</dbReference>
<comment type="caution">
    <text evidence="5">The sequence shown here is derived from an EMBL/GenBank/DDBJ whole genome shotgun (WGS) entry which is preliminary data.</text>
</comment>
<protein>
    <submittedName>
        <fullName evidence="5">Ig-like protein</fullName>
    </submittedName>
</protein>
<feature type="signal peptide" evidence="3">
    <location>
        <begin position="1"/>
        <end position="21"/>
    </location>
</feature>
<sequence length="656" mass="74995">MKKFHYIVLLALLTLMGCARMGNPDGGWYDETPPRVVGATPADRAMNVTAKKVKIAFDEFIKIENATENVIVSPPQLEMPEIKAAGRFIEVKLLDSLKANTTYTIDFSDAISDNNEGNPLGNYTYSFSTGDHIDTMEVSGYVVNAEDLEPVKGILVGLYANLADSAFHKLPMLRVSRTDSRGRFVIKGVAPGAYRCYALQDADGNYMFSQKSEMVAFNHDVVVPSSKPDIRQDTLWTDSLHIHSIDRVPYTRFLPDDITLRAFNGIVTDRFLVKSERPEANHFSIFFSYGNDRLPVIKGLDFDERDAFVMESSARKDTLTYWLRDTALVNQDTLRLQMSYLMTDSMGRLVEQVDTLELLSKQPYARRLKAAQKEFEKWQKGEEKKKKRGEPYDSIMPPKPLALTMDVPSQLDPDRNLSFRSDVPLARVDTALIHLYAKHDSLWYRAHYELVRPLLQGDSLTRADSLQYARALVMRAEWRPDIEYSLELDSLAFTDMYGAVSKPYKTGFKVNGNDKYGTLLMTVAGLPGKHLLVQLLDGSGKVVKTTPTDDGQAEFFYLREGEYYMRLIVDENRNGRWDTGDFDEDRQPEEVYYHPDKFNVKAKWDITETWNPTAKRLYEQKPGKLVKQKTDRRQRIANRNARRAAQMGIEYVKKNM</sequence>
<evidence type="ECO:0000256" key="1">
    <source>
        <dbReference type="ARBA" id="ARBA00022729"/>
    </source>
</evidence>
<gene>
    <name evidence="5" type="ORF">HMPREF9135_2389</name>
</gene>
<proteinExistence type="predicted"/>
<organism evidence="5 6">
    <name type="scientific">Segatella baroniae F0067</name>
    <dbReference type="NCBI Taxonomy" id="1115809"/>
    <lineage>
        <taxon>Bacteria</taxon>
        <taxon>Pseudomonadati</taxon>
        <taxon>Bacteroidota</taxon>
        <taxon>Bacteroidia</taxon>
        <taxon>Bacteroidales</taxon>
        <taxon>Prevotellaceae</taxon>
        <taxon>Segatella</taxon>
    </lineage>
</organism>
<dbReference type="EMBL" id="AWEY01000027">
    <property type="protein sequence ID" value="ERK39168.1"/>
    <property type="molecule type" value="Genomic_DNA"/>
</dbReference>
<dbReference type="AlphaFoldDB" id="U2QCX1"/>
<dbReference type="InterPro" id="IPR032812">
    <property type="entry name" value="SbsA_Ig"/>
</dbReference>